<evidence type="ECO:0000256" key="1">
    <source>
        <dbReference type="ARBA" id="ARBA00023002"/>
    </source>
</evidence>
<dbReference type="GO" id="GO:0005829">
    <property type="term" value="C:cytosol"/>
    <property type="evidence" value="ECO:0007669"/>
    <property type="project" value="TreeGrafter"/>
</dbReference>
<dbReference type="GO" id="GO:0016491">
    <property type="term" value="F:oxidoreductase activity"/>
    <property type="evidence" value="ECO:0007669"/>
    <property type="project" value="UniProtKB-KW"/>
</dbReference>
<organism evidence="4 5">
    <name type="scientific">Geodia barretti</name>
    <name type="common">Barrett's horny sponge</name>
    <dbReference type="NCBI Taxonomy" id="519541"/>
    <lineage>
        <taxon>Eukaryota</taxon>
        <taxon>Metazoa</taxon>
        <taxon>Porifera</taxon>
        <taxon>Demospongiae</taxon>
        <taxon>Heteroscleromorpha</taxon>
        <taxon>Tetractinellida</taxon>
        <taxon>Astrophorina</taxon>
        <taxon>Geodiidae</taxon>
        <taxon>Geodia</taxon>
    </lineage>
</organism>
<dbReference type="PANTHER" id="PTHR43364:SF4">
    <property type="entry name" value="NAD(P)-LINKED OXIDOREDUCTASE SUPERFAMILY PROTEIN"/>
    <property type="match status" value="1"/>
</dbReference>
<dbReference type="AlphaFoldDB" id="A0AA35WCN0"/>
<dbReference type="EMBL" id="CASHTH010000839">
    <property type="protein sequence ID" value="CAI8008382.1"/>
    <property type="molecule type" value="Genomic_DNA"/>
</dbReference>
<dbReference type="PANTHER" id="PTHR43364">
    <property type="entry name" value="NADH-SPECIFIC METHYLGLYOXAL REDUCTASE-RELATED"/>
    <property type="match status" value="1"/>
</dbReference>
<accession>A0AA35WCN0</accession>
<sequence length="209" mass="22532">MGEVDERQAIAATHAAIDSGVTFIDTAEGYRTSEDVLGRALEGRRDDVFLATKLSGDHSVEHIRKALTNSLKGPSYRLRRSVPDPRPETGVAYRGHNGGTGVIAHSPLAKGLLTGKYSAGHEFPEGDERHDHPYYGGSVMSTAFAVADRLRNWASDHGRSLADLAIAWTLGHPAVTSSIVGAKTPEQARMNAAAGDWELDQNDMSEIDR</sequence>
<evidence type="ECO:0000313" key="5">
    <source>
        <dbReference type="Proteomes" id="UP001174909"/>
    </source>
</evidence>
<reference evidence="4" key="1">
    <citation type="submission" date="2023-03" db="EMBL/GenBank/DDBJ databases">
        <authorList>
            <person name="Steffen K."/>
            <person name="Cardenas P."/>
        </authorList>
    </citation>
    <scope>NUCLEOTIDE SEQUENCE</scope>
</reference>
<name>A0AA35WCN0_GEOBA</name>
<keyword evidence="1" id="KW-0560">Oxidoreductase</keyword>
<proteinExistence type="inferred from homology"/>
<dbReference type="InterPro" id="IPR023210">
    <property type="entry name" value="NADP_OxRdtase_dom"/>
</dbReference>
<protein>
    <submittedName>
        <fullName evidence="4">Aldo-keto reductase IolS</fullName>
    </submittedName>
</protein>
<comment type="caution">
    <text evidence="4">The sequence shown here is derived from an EMBL/GenBank/DDBJ whole genome shotgun (WGS) entry which is preliminary data.</text>
</comment>
<dbReference type="Gene3D" id="3.20.20.100">
    <property type="entry name" value="NADP-dependent oxidoreductase domain"/>
    <property type="match status" value="2"/>
</dbReference>
<evidence type="ECO:0000313" key="4">
    <source>
        <dbReference type="EMBL" id="CAI8008382.1"/>
    </source>
</evidence>
<keyword evidence="5" id="KW-1185">Reference proteome</keyword>
<gene>
    <name evidence="4" type="ORF">GBAR_LOCUS5742</name>
</gene>
<evidence type="ECO:0000256" key="2">
    <source>
        <dbReference type="ARBA" id="ARBA00038157"/>
    </source>
</evidence>
<feature type="domain" description="NADP-dependent oxidoreductase" evidence="3">
    <location>
        <begin position="3"/>
        <end position="72"/>
    </location>
</feature>
<evidence type="ECO:0000259" key="3">
    <source>
        <dbReference type="Pfam" id="PF00248"/>
    </source>
</evidence>
<dbReference type="InterPro" id="IPR050523">
    <property type="entry name" value="AKR_Detox_Biosynth"/>
</dbReference>
<dbReference type="SUPFAM" id="SSF51430">
    <property type="entry name" value="NAD(P)-linked oxidoreductase"/>
    <property type="match status" value="1"/>
</dbReference>
<dbReference type="Pfam" id="PF00248">
    <property type="entry name" value="Aldo_ket_red"/>
    <property type="match status" value="2"/>
</dbReference>
<dbReference type="InterPro" id="IPR036812">
    <property type="entry name" value="NAD(P)_OxRdtase_dom_sf"/>
</dbReference>
<dbReference type="Proteomes" id="UP001174909">
    <property type="component" value="Unassembled WGS sequence"/>
</dbReference>
<comment type="similarity">
    <text evidence="2">Belongs to the aldo/keto reductase family. Aldo/keto reductase 2 subfamily.</text>
</comment>
<feature type="domain" description="NADP-dependent oxidoreductase" evidence="3">
    <location>
        <begin position="87"/>
        <end position="208"/>
    </location>
</feature>